<dbReference type="Proteomes" id="UP001150062">
    <property type="component" value="Unassembled WGS sequence"/>
</dbReference>
<sequence>MTFESNHFLFLLKETISTPNQENENEKNSYLFSRLIKYVQYPKLELSSKYETKKNQIPCQFVLGHDAFGFVASTNRKFWPISLSTMSTFYPKEEKSICIIKKKTLHRFIFQSQFLRDAVMVLMFVFAMSHETEKISKYLSLPNADLLTLTHENIIGLLSVRLWSSNEINFKIKLDEKEQTNMKINYCGIYFEKNNQIKFISHLNNKIDKIEENIVRIASQMNNFQNQDTALIETNTPDLILKTLNIFSILPCSIYLSRLMLDNEEKSFQDITNFNNANRFEKLKVLELIDSLNVEVSQNFNLYSRKNVEDLVRVCSLSRVVNFSAKIHLSKKPGVISIINTTFQILVEEKLLLEAQLDNVILLVNTQDMVSLFVQTKSNELVMSVLVEMESSFDRDIFANTFWVLKKSIWRGEITEEDWTVFFNGTDLQDSWIPLQKPKKFENGNN</sequence>
<keyword evidence="1" id="KW-0175">Coiled coil</keyword>
<gene>
    <name evidence="2" type="ORF">M0813_01629</name>
</gene>
<proteinExistence type="predicted"/>
<name>A0ABQ8Z4N7_9EUKA</name>
<protein>
    <submittedName>
        <fullName evidence="2">Uncharacterized protein</fullName>
    </submittedName>
</protein>
<evidence type="ECO:0000256" key="1">
    <source>
        <dbReference type="SAM" id="Coils"/>
    </source>
</evidence>
<evidence type="ECO:0000313" key="2">
    <source>
        <dbReference type="EMBL" id="KAJ6251858.1"/>
    </source>
</evidence>
<accession>A0ABQ8Z4N7</accession>
<feature type="coiled-coil region" evidence="1">
    <location>
        <begin position="200"/>
        <end position="227"/>
    </location>
</feature>
<keyword evidence="3" id="KW-1185">Reference proteome</keyword>
<organism evidence="2 3">
    <name type="scientific">Anaeramoeba flamelloides</name>
    <dbReference type="NCBI Taxonomy" id="1746091"/>
    <lineage>
        <taxon>Eukaryota</taxon>
        <taxon>Metamonada</taxon>
        <taxon>Anaeramoebidae</taxon>
        <taxon>Anaeramoeba</taxon>
    </lineage>
</organism>
<comment type="caution">
    <text evidence="2">The sequence shown here is derived from an EMBL/GenBank/DDBJ whole genome shotgun (WGS) entry which is preliminary data.</text>
</comment>
<reference evidence="2" key="1">
    <citation type="submission" date="2022-08" db="EMBL/GenBank/DDBJ databases">
        <title>Novel sulfate-reducing endosymbionts in the free-living metamonad Anaeramoeba.</title>
        <authorList>
            <person name="Jerlstrom-Hultqvist J."/>
            <person name="Cepicka I."/>
            <person name="Gallot-Lavallee L."/>
            <person name="Salas-Leiva D."/>
            <person name="Curtis B.A."/>
            <person name="Zahonova K."/>
            <person name="Pipaliya S."/>
            <person name="Dacks J."/>
            <person name="Roger A.J."/>
        </authorList>
    </citation>
    <scope>NUCLEOTIDE SEQUENCE</scope>
    <source>
        <strain evidence="2">Schooner1</strain>
    </source>
</reference>
<evidence type="ECO:0000313" key="3">
    <source>
        <dbReference type="Proteomes" id="UP001150062"/>
    </source>
</evidence>
<dbReference type="EMBL" id="JAOAOG010000054">
    <property type="protein sequence ID" value="KAJ6251858.1"/>
    <property type="molecule type" value="Genomic_DNA"/>
</dbReference>